<gene>
    <name evidence="1" type="ORF">LRP50_19055</name>
</gene>
<reference evidence="1" key="1">
    <citation type="submission" date="2021-12" db="EMBL/GenBank/DDBJ databases">
        <title>Enterovibrio ZSDZ35 sp. nov. and Enterovibrio ZSDZ42 sp. nov., isolated from coastal seawater in Qingdao.</title>
        <authorList>
            <person name="Zhang P."/>
        </authorList>
    </citation>
    <scope>NUCLEOTIDE SEQUENCE</scope>
    <source>
        <strain evidence="1">ZSDZ42</strain>
    </source>
</reference>
<sequence>MEVFEHDLEHLFQQLGLSSDAADIRKFIEEHGLSDDDNLLTATFWTTSQRQFLDEAKSQDADWAEQIDILDTLLRKG</sequence>
<dbReference type="Proteomes" id="UP001149400">
    <property type="component" value="Unassembled WGS sequence"/>
</dbReference>
<name>A0ABT5R4M2_9GAMM</name>
<proteinExistence type="predicted"/>
<keyword evidence="2" id="KW-1185">Reference proteome</keyword>
<dbReference type="InterPro" id="IPR038086">
    <property type="entry name" value="DUF2789_sf"/>
</dbReference>
<evidence type="ECO:0000313" key="1">
    <source>
        <dbReference type="EMBL" id="MDD1795232.1"/>
    </source>
</evidence>
<comment type="caution">
    <text evidence="1">The sequence shown here is derived from an EMBL/GenBank/DDBJ whole genome shotgun (WGS) entry which is preliminary data.</text>
</comment>
<protein>
    <submittedName>
        <fullName evidence="1">DUF2789 domain-containing protein</fullName>
    </submittedName>
</protein>
<organism evidence="1 2">
    <name type="scientific">Enterovibrio gelatinilyticus</name>
    <dbReference type="NCBI Taxonomy" id="2899819"/>
    <lineage>
        <taxon>Bacteria</taxon>
        <taxon>Pseudomonadati</taxon>
        <taxon>Pseudomonadota</taxon>
        <taxon>Gammaproteobacteria</taxon>
        <taxon>Vibrionales</taxon>
        <taxon>Vibrionaceae</taxon>
        <taxon>Enterovibrio</taxon>
    </lineage>
</organism>
<accession>A0ABT5R4M2</accession>
<evidence type="ECO:0000313" key="2">
    <source>
        <dbReference type="Proteomes" id="UP001149400"/>
    </source>
</evidence>
<dbReference type="EMBL" id="JAJUBC010000026">
    <property type="protein sequence ID" value="MDD1795232.1"/>
    <property type="molecule type" value="Genomic_DNA"/>
</dbReference>
<dbReference type="Gene3D" id="1.10.10.1130">
    <property type="entry name" value="Uncharacterised protein PF10982, DUF2789"/>
    <property type="match status" value="1"/>
</dbReference>
<dbReference type="InterPro" id="IPR021250">
    <property type="entry name" value="DUF2789"/>
</dbReference>
<dbReference type="Pfam" id="PF10982">
    <property type="entry name" value="DUF2789"/>
    <property type="match status" value="1"/>
</dbReference>
<dbReference type="RefSeq" id="WP_274166038.1">
    <property type="nucleotide sequence ID" value="NZ_JAJUBC010000026.1"/>
</dbReference>